<dbReference type="EMBL" id="JAJAGQ010000024">
    <property type="protein sequence ID" value="KAJ8526798.1"/>
    <property type="molecule type" value="Genomic_DNA"/>
</dbReference>
<keyword evidence="2" id="KW-1185">Reference proteome</keyword>
<name>A0A9Q1L2Q8_9SOLA</name>
<accession>A0A9Q1L2Q8</accession>
<protein>
    <submittedName>
        <fullName evidence="1">Uncharacterized protein</fullName>
    </submittedName>
</protein>
<sequence length="84" mass="9499">MKGIHFHPQCTSCKSCCYIYQSMASDRCATNLLHRVSSSSPVISTLKLKSFSGIYYLAVKKVSKSRWLPRFSASQVGQYLETTR</sequence>
<comment type="caution">
    <text evidence="1">The sequence shown here is derived from an EMBL/GenBank/DDBJ whole genome shotgun (WGS) entry which is preliminary data.</text>
</comment>
<gene>
    <name evidence="1" type="ORF">K7X08_029275</name>
</gene>
<reference evidence="2" key="1">
    <citation type="journal article" date="2023" name="Proc. Natl. Acad. Sci. U.S.A.">
        <title>Genomic and structural basis for evolution of tropane alkaloid biosynthesis.</title>
        <authorList>
            <person name="Wanga Y.-J."/>
            <person name="Taina T."/>
            <person name="Yua J.-Y."/>
            <person name="Lia J."/>
            <person name="Xua B."/>
            <person name="Chenc J."/>
            <person name="D'Auriad J.C."/>
            <person name="Huanga J.-P."/>
            <person name="Huanga S.-X."/>
        </authorList>
    </citation>
    <scope>NUCLEOTIDE SEQUENCE [LARGE SCALE GENOMIC DNA]</scope>
    <source>
        <strain evidence="2">cv. KIB-2019</strain>
    </source>
</reference>
<dbReference type="AlphaFoldDB" id="A0A9Q1L2Q8"/>
<evidence type="ECO:0000313" key="2">
    <source>
        <dbReference type="Proteomes" id="UP001152561"/>
    </source>
</evidence>
<organism evidence="1 2">
    <name type="scientific">Anisodus acutangulus</name>
    <dbReference type="NCBI Taxonomy" id="402998"/>
    <lineage>
        <taxon>Eukaryota</taxon>
        <taxon>Viridiplantae</taxon>
        <taxon>Streptophyta</taxon>
        <taxon>Embryophyta</taxon>
        <taxon>Tracheophyta</taxon>
        <taxon>Spermatophyta</taxon>
        <taxon>Magnoliopsida</taxon>
        <taxon>eudicotyledons</taxon>
        <taxon>Gunneridae</taxon>
        <taxon>Pentapetalae</taxon>
        <taxon>asterids</taxon>
        <taxon>lamiids</taxon>
        <taxon>Solanales</taxon>
        <taxon>Solanaceae</taxon>
        <taxon>Solanoideae</taxon>
        <taxon>Hyoscyameae</taxon>
        <taxon>Anisodus</taxon>
    </lineage>
</organism>
<evidence type="ECO:0000313" key="1">
    <source>
        <dbReference type="EMBL" id="KAJ8526798.1"/>
    </source>
</evidence>
<proteinExistence type="predicted"/>
<dbReference type="Proteomes" id="UP001152561">
    <property type="component" value="Unassembled WGS sequence"/>
</dbReference>